<accession>A0A4Y7QG60</accession>
<evidence type="ECO:0000256" key="1">
    <source>
        <dbReference type="SAM" id="MobiDB-lite"/>
    </source>
</evidence>
<keyword evidence="3" id="KW-1185">Reference proteome</keyword>
<gene>
    <name evidence="2" type="ORF">BD410DRAFT_530211</name>
</gene>
<organism evidence="2 3">
    <name type="scientific">Rickenella mellea</name>
    <dbReference type="NCBI Taxonomy" id="50990"/>
    <lineage>
        <taxon>Eukaryota</taxon>
        <taxon>Fungi</taxon>
        <taxon>Dikarya</taxon>
        <taxon>Basidiomycota</taxon>
        <taxon>Agaricomycotina</taxon>
        <taxon>Agaricomycetes</taxon>
        <taxon>Hymenochaetales</taxon>
        <taxon>Rickenellaceae</taxon>
        <taxon>Rickenella</taxon>
    </lineage>
</organism>
<dbReference type="EMBL" id="ML170161">
    <property type="protein sequence ID" value="TDL26644.1"/>
    <property type="molecule type" value="Genomic_DNA"/>
</dbReference>
<dbReference type="STRING" id="50990.A0A4Y7QG60"/>
<feature type="region of interest" description="Disordered" evidence="1">
    <location>
        <begin position="244"/>
        <end position="278"/>
    </location>
</feature>
<dbReference type="Proteomes" id="UP000294933">
    <property type="component" value="Unassembled WGS sequence"/>
</dbReference>
<dbReference type="OrthoDB" id="3263296at2759"/>
<sequence>MYGGRPRPPSMIERHYANVGNSGAVSQQAMGGQYAQQGYNNYYDATPAPPVAQYANYNPMNESPVTSPVSLPPYGSSFDEQGPFGRQPPMGPGSVLTRGNTNTMHNGAPVQAMGDYKQPEEEAHPQYANLDRASVTPFQAAQYAAISRQLNVPAPVPALPGTPTPTFDDNSRPASSTVAQVGSPFADPLPVPYDQQPRTSADSFDSRRGASRAGSPDSNATRVTSIPPTLPEIHLQEGSRFSALDSGSLTFPESAHPSPSPLAQSFVIPPKPVQPSPLGRGAVSAPFPPLSPTMSRPQTPQVVNPGAPAVPSEAHFASAPVVQRGVAKRETMYDDEDAYGGIVL</sequence>
<feature type="region of interest" description="Disordered" evidence="1">
    <location>
        <begin position="155"/>
        <end position="232"/>
    </location>
</feature>
<name>A0A4Y7QG60_9AGAM</name>
<proteinExistence type="predicted"/>
<dbReference type="AlphaFoldDB" id="A0A4Y7QG60"/>
<evidence type="ECO:0000313" key="2">
    <source>
        <dbReference type="EMBL" id="TDL26644.1"/>
    </source>
</evidence>
<evidence type="ECO:0000313" key="3">
    <source>
        <dbReference type="Proteomes" id="UP000294933"/>
    </source>
</evidence>
<protein>
    <submittedName>
        <fullName evidence="2">Uncharacterized protein</fullName>
    </submittedName>
</protein>
<feature type="compositionally biased region" description="Polar residues" evidence="1">
    <location>
        <begin position="164"/>
        <end position="180"/>
    </location>
</feature>
<feature type="compositionally biased region" description="Polar residues" evidence="1">
    <location>
        <begin position="216"/>
        <end position="227"/>
    </location>
</feature>
<dbReference type="VEuPathDB" id="FungiDB:BD410DRAFT_530211"/>
<reference evidence="2 3" key="1">
    <citation type="submission" date="2018-06" db="EMBL/GenBank/DDBJ databases">
        <title>A transcriptomic atlas of mushroom development highlights an independent origin of complex multicellularity.</title>
        <authorList>
            <consortium name="DOE Joint Genome Institute"/>
            <person name="Krizsan K."/>
            <person name="Almasi E."/>
            <person name="Merenyi Z."/>
            <person name="Sahu N."/>
            <person name="Viragh M."/>
            <person name="Koszo T."/>
            <person name="Mondo S."/>
            <person name="Kiss B."/>
            <person name="Balint B."/>
            <person name="Kues U."/>
            <person name="Barry K."/>
            <person name="Hegedus J.C."/>
            <person name="Henrissat B."/>
            <person name="Johnson J."/>
            <person name="Lipzen A."/>
            <person name="Ohm R."/>
            <person name="Nagy I."/>
            <person name="Pangilinan J."/>
            <person name="Yan J."/>
            <person name="Xiong Y."/>
            <person name="Grigoriev I.V."/>
            <person name="Hibbett D.S."/>
            <person name="Nagy L.G."/>
        </authorList>
    </citation>
    <scope>NUCLEOTIDE SEQUENCE [LARGE SCALE GENOMIC DNA]</scope>
    <source>
        <strain evidence="2 3">SZMC22713</strain>
    </source>
</reference>